<feature type="binding site" evidence="5 6">
    <location>
        <position position="160"/>
    </location>
    <ligand>
        <name>Zn(2+)</name>
        <dbReference type="ChEBI" id="CHEBI:29105"/>
    </ligand>
</feature>
<feature type="binding site" evidence="5 6">
    <location>
        <position position="157"/>
    </location>
    <ligand>
        <name>Zn(2+)</name>
        <dbReference type="ChEBI" id="CHEBI:29105"/>
    </ligand>
</feature>
<dbReference type="InterPro" id="IPR003000">
    <property type="entry name" value="Sirtuin"/>
</dbReference>
<feature type="binding site" evidence="5 6">
    <location>
        <position position="212"/>
    </location>
    <ligand>
        <name>Zn(2+)</name>
        <dbReference type="ChEBI" id="CHEBI:29105"/>
    </ligand>
</feature>
<evidence type="ECO:0000313" key="8">
    <source>
        <dbReference type="EMBL" id="CAD7086932.1"/>
    </source>
</evidence>
<dbReference type="EC" id="2.3.1.-" evidence="5"/>
<dbReference type="OMA" id="RRHYWAR"/>
<comment type="catalytic activity">
    <reaction evidence="5">
        <text>N(6)-acetyl-L-lysyl-[protein] + NAD(+) + H2O = 2''-O-acetyl-ADP-D-ribose + nicotinamide + L-lysyl-[protein]</text>
        <dbReference type="Rhea" id="RHEA:43636"/>
        <dbReference type="Rhea" id="RHEA-COMP:9752"/>
        <dbReference type="Rhea" id="RHEA-COMP:10731"/>
        <dbReference type="ChEBI" id="CHEBI:15377"/>
        <dbReference type="ChEBI" id="CHEBI:17154"/>
        <dbReference type="ChEBI" id="CHEBI:29969"/>
        <dbReference type="ChEBI" id="CHEBI:57540"/>
        <dbReference type="ChEBI" id="CHEBI:61930"/>
        <dbReference type="ChEBI" id="CHEBI:83767"/>
        <dbReference type="EC" id="2.3.1.286"/>
    </reaction>
</comment>
<comment type="similarity">
    <text evidence="5">Belongs to the sirtuin family. Class II subfamily.</text>
</comment>
<evidence type="ECO:0000256" key="2">
    <source>
        <dbReference type="ARBA" id="ARBA00022723"/>
    </source>
</evidence>
<dbReference type="InterPro" id="IPR026591">
    <property type="entry name" value="Sirtuin_cat_small_dom_sf"/>
</dbReference>
<evidence type="ECO:0000313" key="9">
    <source>
        <dbReference type="Proteomes" id="UP000594454"/>
    </source>
</evidence>
<feature type="active site" description="Proton acceptor" evidence="5 6">
    <location>
        <position position="149"/>
    </location>
</feature>
<dbReference type="GO" id="GO:0008270">
    <property type="term" value="F:zinc ion binding"/>
    <property type="evidence" value="ECO:0007669"/>
    <property type="project" value="UniProtKB-UniRule"/>
</dbReference>
<dbReference type="CDD" id="cd01409">
    <property type="entry name" value="SIRT4"/>
    <property type="match status" value="1"/>
</dbReference>
<feature type="binding site" evidence="5">
    <location>
        <begin position="131"/>
        <end position="134"/>
    </location>
    <ligand>
        <name>NAD(+)</name>
        <dbReference type="ChEBI" id="CHEBI:57540"/>
    </ligand>
</feature>
<accession>A0A7R8YV58</accession>
<dbReference type="GO" id="GO:0005759">
    <property type="term" value="C:mitochondrial matrix"/>
    <property type="evidence" value="ECO:0007669"/>
    <property type="project" value="UniProtKB-SubCell"/>
</dbReference>
<dbReference type="OrthoDB" id="424302at2759"/>
<dbReference type="NCBIfam" id="NF003738">
    <property type="entry name" value="PRK05333.1"/>
    <property type="match status" value="1"/>
</dbReference>
<evidence type="ECO:0000256" key="4">
    <source>
        <dbReference type="ARBA" id="ARBA00023027"/>
    </source>
</evidence>
<dbReference type="Proteomes" id="UP000594454">
    <property type="component" value="Chromosome 4"/>
</dbReference>
<keyword evidence="1 5" id="KW-0808">Transferase</keyword>
<dbReference type="EMBL" id="LR899012">
    <property type="protein sequence ID" value="CAD7086932.1"/>
    <property type="molecule type" value="Genomic_DNA"/>
</dbReference>
<dbReference type="InParanoid" id="A0A7R8YV58"/>
<keyword evidence="5" id="KW-0496">Mitochondrion</keyword>
<evidence type="ECO:0000256" key="1">
    <source>
        <dbReference type="ARBA" id="ARBA00022679"/>
    </source>
</evidence>
<dbReference type="GO" id="GO:0017136">
    <property type="term" value="F:histone deacetylase activity, NAD-dependent"/>
    <property type="evidence" value="ECO:0007669"/>
    <property type="project" value="TreeGrafter"/>
</dbReference>
<dbReference type="FunCoup" id="A0A7R8YV58">
    <property type="interactions" value="1324"/>
</dbReference>
<feature type="binding site" evidence="5 6">
    <location>
        <position position="209"/>
    </location>
    <ligand>
        <name>Zn(2+)</name>
        <dbReference type="ChEBI" id="CHEBI:29105"/>
    </ligand>
</feature>
<reference evidence="8 9" key="1">
    <citation type="submission" date="2020-11" db="EMBL/GenBank/DDBJ databases">
        <authorList>
            <person name="Wallbank WR R."/>
            <person name="Pardo Diaz C."/>
            <person name="Kozak K."/>
            <person name="Martin S."/>
            <person name="Jiggins C."/>
            <person name="Moest M."/>
            <person name="Warren A I."/>
            <person name="Generalovic N T."/>
            <person name="Byers J.R.P. K."/>
            <person name="Montejo-Kovacevich G."/>
            <person name="Yen C E."/>
        </authorList>
    </citation>
    <scope>NUCLEOTIDE SEQUENCE [LARGE SCALE GENOMIC DNA]</scope>
</reference>
<dbReference type="Pfam" id="PF02146">
    <property type="entry name" value="SIR2"/>
    <property type="match status" value="1"/>
</dbReference>
<evidence type="ECO:0000256" key="6">
    <source>
        <dbReference type="PROSITE-ProRule" id="PRU00236"/>
    </source>
</evidence>
<dbReference type="InterPro" id="IPR026590">
    <property type="entry name" value="Ssirtuin_cat_dom"/>
</dbReference>
<protein>
    <recommendedName>
        <fullName evidence="5">NAD-dependent protein deacylase</fullName>
        <ecNumber evidence="5">2.3.1.-</ecNumber>
    </recommendedName>
    <alternativeName>
        <fullName evidence="5">Regulatory protein SIR2 homolog</fullName>
    </alternativeName>
</protein>
<evidence type="ECO:0000256" key="5">
    <source>
        <dbReference type="HAMAP-Rule" id="MF_03161"/>
    </source>
</evidence>
<dbReference type="HAMAP" id="MF_01967">
    <property type="entry name" value="Sirtuin_ClassII"/>
    <property type="match status" value="1"/>
</dbReference>
<dbReference type="PANTHER" id="PTHR11085">
    <property type="entry name" value="NAD-DEPENDENT PROTEIN DEACYLASE SIRTUIN-5, MITOCHONDRIAL-RELATED"/>
    <property type="match status" value="1"/>
</dbReference>
<comment type="subcellular location">
    <subcellularLocation>
        <location evidence="5">Mitochondrion matrix</location>
    </subcellularLocation>
</comment>
<comment type="function">
    <text evidence="5">NAD-dependent protein deacylase. Catalyzes the NAD-dependent hydrolysis of acyl groups from lysine residues.</text>
</comment>
<gene>
    <name evidence="8" type="ORF">HERILL_LOCUS9668</name>
</gene>
<sequence length="305" mass="33838">MGLLDARATITWFQRASSRFVPKCNPATKNDIQTLHAFLRSRPNTLVLTGAGVSTESGIPDYRSKDVGMYARSNHRPVQYADFLHSPEIRKRYWARNFVGWERFSATQPNATHHALAQLEQENRIKGIITQNVDCLHSKAGSKNVVELHGNGYTVICLKCDYRVSRDEFQDTLKEANDDYEEITAASIRPDGDVDIKPEYIWGFKVPSCPSCGGPLKPDIVFFGGSIPRSVISKTEEMVSTSDGLLVLGSTLLVFSGFRLCLLANELELPLAIVNIGPTRGDHIANLKINAKCGEVVPPLLHIQE</sequence>
<keyword evidence="3 5" id="KW-0862">Zinc</keyword>
<comment type="caution">
    <text evidence="5">Lacks conserved residue(s) required for the propagation of feature annotation.</text>
</comment>
<keyword evidence="4 5" id="KW-0520">NAD</keyword>
<feature type="binding site" evidence="5">
    <location>
        <position position="293"/>
    </location>
    <ligand>
        <name>NAD(+)</name>
        <dbReference type="ChEBI" id="CHEBI:57540"/>
    </ligand>
</feature>
<dbReference type="InterPro" id="IPR050134">
    <property type="entry name" value="NAD-dep_sirtuin_deacylases"/>
</dbReference>
<feature type="binding site" evidence="5">
    <location>
        <begin position="50"/>
        <end position="70"/>
    </location>
    <ligand>
        <name>NAD(+)</name>
        <dbReference type="ChEBI" id="CHEBI:57540"/>
    </ligand>
</feature>
<dbReference type="InterPro" id="IPR029035">
    <property type="entry name" value="DHS-like_NAD/FAD-binding_dom"/>
</dbReference>
<comment type="cofactor">
    <cofactor evidence="5">
        <name>Zn(2+)</name>
        <dbReference type="ChEBI" id="CHEBI:29105"/>
    </cofactor>
    <text evidence="5">Binds 1 zinc ion per subunit.</text>
</comment>
<evidence type="ECO:0000256" key="3">
    <source>
        <dbReference type="ARBA" id="ARBA00022833"/>
    </source>
</evidence>
<dbReference type="GO" id="GO:0070403">
    <property type="term" value="F:NAD+ binding"/>
    <property type="evidence" value="ECO:0007669"/>
    <property type="project" value="UniProtKB-UniRule"/>
</dbReference>
<dbReference type="AlphaFoldDB" id="A0A7R8YV58"/>
<dbReference type="SUPFAM" id="SSF52467">
    <property type="entry name" value="DHS-like NAD/FAD-binding domain"/>
    <property type="match status" value="1"/>
</dbReference>
<dbReference type="InterPro" id="IPR026587">
    <property type="entry name" value="Sirtuin_class_II"/>
</dbReference>
<keyword evidence="9" id="KW-1185">Reference proteome</keyword>
<feature type="domain" description="Deacetylase sirtuin-type" evidence="7">
    <location>
        <begin position="25"/>
        <end position="305"/>
    </location>
</feature>
<dbReference type="Gene3D" id="3.40.50.1220">
    <property type="entry name" value="TPP-binding domain"/>
    <property type="match status" value="1"/>
</dbReference>
<dbReference type="PANTHER" id="PTHR11085:SF10">
    <property type="entry name" value="NAD-DEPENDENT PROTEIN DEACYLASE SIRTUIN-5, MITOCHONDRIAL-RELATED"/>
    <property type="match status" value="1"/>
</dbReference>
<feature type="binding site" evidence="5">
    <location>
        <begin position="275"/>
        <end position="277"/>
    </location>
    <ligand>
        <name>NAD(+)</name>
        <dbReference type="ChEBI" id="CHEBI:57540"/>
    </ligand>
</feature>
<name>A0A7R8YV58_HERIL</name>
<organism evidence="8 9">
    <name type="scientific">Hermetia illucens</name>
    <name type="common">Black soldier fly</name>
    <dbReference type="NCBI Taxonomy" id="343691"/>
    <lineage>
        <taxon>Eukaryota</taxon>
        <taxon>Metazoa</taxon>
        <taxon>Ecdysozoa</taxon>
        <taxon>Arthropoda</taxon>
        <taxon>Hexapoda</taxon>
        <taxon>Insecta</taxon>
        <taxon>Pterygota</taxon>
        <taxon>Neoptera</taxon>
        <taxon>Endopterygota</taxon>
        <taxon>Diptera</taxon>
        <taxon>Brachycera</taxon>
        <taxon>Stratiomyomorpha</taxon>
        <taxon>Stratiomyidae</taxon>
        <taxon>Hermetiinae</taxon>
        <taxon>Hermetia</taxon>
    </lineage>
</organism>
<evidence type="ECO:0000259" key="7">
    <source>
        <dbReference type="PROSITE" id="PS50305"/>
    </source>
</evidence>
<keyword evidence="2 5" id="KW-0479">Metal-binding</keyword>
<dbReference type="PROSITE" id="PS50305">
    <property type="entry name" value="SIRTUIN"/>
    <property type="match status" value="1"/>
</dbReference>
<dbReference type="Gene3D" id="3.30.1600.10">
    <property type="entry name" value="SIR2/SIRT2 'Small Domain"/>
    <property type="match status" value="1"/>
</dbReference>
<proteinExistence type="inferred from homology"/>